<feature type="compositionally biased region" description="Basic and acidic residues" evidence="2">
    <location>
        <begin position="1270"/>
        <end position="1279"/>
    </location>
</feature>
<sequence length="1289" mass="145960">MDPVDYVTVLSQVKNMSNGANLVKEFLELYPDDFFSSLCSWIQFGEERCDICMLMIYMIKYENKEHLLTQHFYLDQTVLHLAATFHECQRLVTILLETAPTLAYLFREGPHAGLTPLHIIVSKGDFDTTKAYFKAIKSSNVNVTAVINQFATGSRFYGTVLMGETALSASILKFVPEEISPDSPDVLSLAKLLLEEGAGLSDQNSRGDTVIHTLIRYAHLYPERREQVLDMIAEIQSFLLAPDRNHKKTRGRLYARRVWFCQNANQMTALQLAATLGEHEIVCFIMELQWIYRTLHDYDGIFETNKYDITEIDTLAKIEWCKNQGKNNMSDLLDERQSFCHKLKRLFLCHDSVVARKATPAILEIICEVDVPAACNIISTPVVNKLIDAKWHKYKIWFYAWAVFYTLSLVFLSFYASLKFRYVHFLGTNSDNSSHASSTLVSGNITENPAARVKFVPDTLENPSELDKLFVTIGCFYSISVSLVIFYLEAVRTFVQHKSWNLLLIHHNGSYRLILLLNALALSVDSVWFLLSPTTNSKTPMVLALLFGWWFSTFFLRPFKKFSFFTVMLIKVLVGDMLRFFSIIIIALISFTMAMHILFLNSESLPKEFESWPLACLTMFKLMLGLSDLEILEHADPVWLAVTLFVIYVLLTYVLLINSLIAMMSSTCSEIAGQKSNQWKMQRLSVILFIENMMLCGLAQTSGRKNYFRKNDEGNELEARYVIEDTKLSMSLEGGNKGHDIQLKEHYVVSLAKQFSPTQDIWSLSDNLSELSSRQKDDGSNVSLAESFVKIVGKKYRQASRRSRSRSSTPISLSESSARFGLFSCCTKAKKIKTKEEHTTKNVELDDDDTDEELKILIRDVSAKGKSERVPEKQGSPPSSPKAFHKLVIKQIKERGKSDGILTRTIYSDNGEEIEEAISNGPEKNRTALSITPALKDGGSAESVSTEPNNNAAAERFTSLDKDGLYVLTEALTHEYKISEREKGDASENEETIELYRLPSSECVSSSSSREVRVVESYEPDHRERLPSFPDQSEQLEFIDEVEMCEQQEAGPISQETIIKEVRRETPFIPEGDDMVPCSQEKVIKEVKSITPFIPHGKDSVPCDLKGGIKVVRSKKPSTAHGKDRVACTTDSDIEGATGLLQDPKTKTKPVESHVSDHREHLPSEPFPKRREKLELIDEVKSEHEEVKHIASAENINAETEGETGGAKKISSHEQTPEWEALLQSIRNLDHQKRVGHKESRKIMVPVSKPDARQRRNAFIKGLGSSKDFSYAHDLKETPHLPPPPPPQW</sequence>
<feature type="transmembrane region" description="Helical" evidence="3">
    <location>
        <begin position="396"/>
        <end position="416"/>
    </location>
</feature>
<proteinExistence type="predicted"/>
<dbReference type="GO" id="GO:0098703">
    <property type="term" value="P:calcium ion import across plasma membrane"/>
    <property type="evidence" value="ECO:0007669"/>
    <property type="project" value="TreeGrafter"/>
</dbReference>
<dbReference type="SUPFAM" id="SSF48403">
    <property type="entry name" value="Ankyrin repeat"/>
    <property type="match status" value="1"/>
</dbReference>
<organism evidence="4 5">
    <name type="scientific">Elysia chlorotica</name>
    <name type="common">Eastern emerald elysia</name>
    <name type="synonym">Sea slug</name>
    <dbReference type="NCBI Taxonomy" id="188477"/>
    <lineage>
        <taxon>Eukaryota</taxon>
        <taxon>Metazoa</taxon>
        <taxon>Spiralia</taxon>
        <taxon>Lophotrochozoa</taxon>
        <taxon>Mollusca</taxon>
        <taxon>Gastropoda</taxon>
        <taxon>Heterobranchia</taxon>
        <taxon>Euthyneura</taxon>
        <taxon>Panpulmonata</taxon>
        <taxon>Sacoglossa</taxon>
        <taxon>Placobranchoidea</taxon>
        <taxon>Plakobranchidae</taxon>
        <taxon>Elysia</taxon>
    </lineage>
</organism>
<feature type="transmembrane region" description="Helical" evidence="3">
    <location>
        <begin position="541"/>
        <end position="559"/>
    </location>
</feature>
<dbReference type="OrthoDB" id="533508at2759"/>
<dbReference type="PANTHER" id="PTHR10582">
    <property type="entry name" value="TRANSIENT RECEPTOR POTENTIAL ION CHANNEL PROTEIN"/>
    <property type="match status" value="1"/>
</dbReference>
<dbReference type="GO" id="GO:0005886">
    <property type="term" value="C:plasma membrane"/>
    <property type="evidence" value="ECO:0007669"/>
    <property type="project" value="TreeGrafter"/>
</dbReference>
<dbReference type="Proteomes" id="UP000271974">
    <property type="component" value="Unassembled WGS sequence"/>
</dbReference>
<evidence type="ECO:0000256" key="2">
    <source>
        <dbReference type="SAM" id="MobiDB-lite"/>
    </source>
</evidence>
<feature type="transmembrane region" description="Helical" evidence="3">
    <location>
        <begin position="638"/>
        <end position="663"/>
    </location>
</feature>
<dbReference type="InterPro" id="IPR036770">
    <property type="entry name" value="Ankyrin_rpt-contain_sf"/>
</dbReference>
<comment type="caution">
    <text evidence="4">The sequence shown here is derived from an EMBL/GenBank/DDBJ whole genome shotgun (WGS) entry which is preliminary data.</text>
</comment>
<protein>
    <submittedName>
        <fullName evidence="4">Uncharacterized protein</fullName>
    </submittedName>
</protein>
<feature type="transmembrane region" description="Helical" evidence="3">
    <location>
        <begin position="509"/>
        <end position="529"/>
    </location>
</feature>
<feature type="transmembrane region" description="Helical" evidence="3">
    <location>
        <begin position="580"/>
        <end position="599"/>
    </location>
</feature>
<evidence type="ECO:0000256" key="3">
    <source>
        <dbReference type="SAM" id="Phobius"/>
    </source>
</evidence>
<feature type="transmembrane region" description="Helical" evidence="3">
    <location>
        <begin position="684"/>
        <end position="703"/>
    </location>
</feature>
<feature type="region of interest" description="Disordered" evidence="2">
    <location>
        <begin position="860"/>
        <end position="882"/>
    </location>
</feature>
<keyword evidence="3" id="KW-0472">Membrane</keyword>
<keyword evidence="1" id="KW-0677">Repeat</keyword>
<feature type="region of interest" description="Disordered" evidence="2">
    <location>
        <begin position="1131"/>
        <end position="1170"/>
    </location>
</feature>
<keyword evidence="3" id="KW-1133">Transmembrane helix</keyword>
<feature type="compositionally biased region" description="Pro residues" evidence="2">
    <location>
        <begin position="1280"/>
        <end position="1289"/>
    </location>
</feature>
<keyword evidence="3" id="KW-0812">Transmembrane</keyword>
<gene>
    <name evidence="4" type="ORF">EGW08_021789</name>
</gene>
<dbReference type="Gene3D" id="1.25.40.20">
    <property type="entry name" value="Ankyrin repeat-containing domain"/>
    <property type="match status" value="1"/>
</dbReference>
<feature type="compositionally biased region" description="Basic and acidic residues" evidence="2">
    <location>
        <begin position="860"/>
        <end position="872"/>
    </location>
</feature>
<feature type="region of interest" description="Disordered" evidence="2">
    <location>
        <begin position="1270"/>
        <end position="1289"/>
    </location>
</feature>
<evidence type="ECO:0000313" key="4">
    <source>
        <dbReference type="EMBL" id="RUS70451.1"/>
    </source>
</evidence>
<dbReference type="EMBL" id="RQTK01001407">
    <property type="protein sequence ID" value="RUS70451.1"/>
    <property type="molecule type" value="Genomic_DNA"/>
</dbReference>
<feature type="region of interest" description="Disordered" evidence="2">
    <location>
        <begin position="1184"/>
        <end position="1212"/>
    </location>
</feature>
<dbReference type="GO" id="GO:0005262">
    <property type="term" value="F:calcium channel activity"/>
    <property type="evidence" value="ECO:0007669"/>
    <property type="project" value="TreeGrafter"/>
</dbReference>
<feature type="compositionally biased region" description="Basic and acidic residues" evidence="2">
    <location>
        <begin position="1144"/>
        <end position="1170"/>
    </location>
</feature>
<accession>A0A3S1AS11</accession>
<evidence type="ECO:0000256" key="1">
    <source>
        <dbReference type="ARBA" id="ARBA00022737"/>
    </source>
</evidence>
<feature type="transmembrane region" description="Helical" evidence="3">
    <location>
        <begin position="469"/>
        <end position="488"/>
    </location>
</feature>
<dbReference type="STRING" id="188477.A0A3S1AS11"/>
<dbReference type="InterPro" id="IPR024862">
    <property type="entry name" value="TRPV"/>
</dbReference>
<keyword evidence="5" id="KW-1185">Reference proteome</keyword>
<evidence type="ECO:0000313" key="5">
    <source>
        <dbReference type="Proteomes" id="UP000271974"/>
    </source>
</evidence>
<name>A0A3S1AS11_ELYCH</name>
<reference evidence="4 5" key="1">
    <citation type="submission" date="2019-01" db="EMBL/GenBank/DDBJ databases">
        <title>A draft genome assembly of the solar-powered sea slug Elysia chlorotica.</title>
        <authorList>
            <person name="Cai H."/>
            <person name="Li Q."/>
            <person name="Fang X."/>
            <person name="Li J."/>
            <person name="Curtis N.E."/>
            <person name="Altenburger A."/>
            <person name="Shibata T."/>
            <person name="Feng M."/>
            <person name="Maeda T."/>
            <person name="Schwartz J.A."/>
            <person name="Shigenobu S."/>
            <person name="Lundholm N."/>
            <person name="Nishiyama T."/>
            <person name="Yang H."/>
            <person name="Hasebe M."/>
            <person name="Li S."/>
            <person name="Pierce S.K."/>
            <person name="Wang J."/>
        </authorList>
    </citation>
    <scope>NUCLEOTIDE SEQUENCE [LARGE SCALE GENOMIC DNA]</scope>
    <source>
        <strain evidence="4">EC2010</strain>
        <tissue evidence="4">Whole organism of an adult</tissue>
    </source>
</reference>
<dbReference type="PANTHER" id="PTHR10582:SF31">
    <property type="entry name" value="TRANSIENT RECEPTOR POTENTIAL CATION CHANNEL SUBFAMILY V MEMBER 6-LIKE"/>
    <property type="match status" value="1"/>
</dbReference>